<gene>
    <name evidence="1" type="ORF">EAH81_15435</name>
</gene>
<dbReference type="EMBL" id="RCZH01000009">
    <property type="protein sequence ID" value="TPG38868.1"/>
    <property type="molecule type" value="Genomic_DNA"/>
</dbReference>
<dbReference type="RefSeq" id="WP_140508584.1">
    <property type="nucleotide sequence ID" value="NZ_RCZH01000009.1"/>
</dbReference>
<sequence>MITSNDDRQIEQSASFGATIDIELKSPNGVSLLGSNQYPIANIVAKYSLSNLQHKESNDAPILDYPNNVSFNSENKSIKIFLNHSSSEKFPLTYIHWNKTDIDTIKAQYRRSENSVILDKVWIFKNNTWEELKSKPLIIIK</sequence>
<dbReference type="OrthoDB" id="999541at2"/>
<organism evidence="1 2">
    <name type="scientific">Flavobacterium pectinovorum</name>
    <dbReference type="NCBI Taxonomy" id="29533"/>
    <lineage>
        <taxon>Bacteria</taxon>
        <taxon>Pseudomonadati</taxon>
        <taxon>Bacteroidota</taxon>
        <taxon>Flavobacteriia</taxon>
        <taxon>Flavobacteriales</taxon>
        <taxon>Flavobacteriaceae</taxon>
        <taxon>Flavobacterium</taxon>
    </lineage>
</organism>
<comment type="caution">
    <text evidence="1">The sequence shown here is derived from an EMBL/GenBank/DDBJ whole genome shotgun (WGS) entry which is preliminary data.</text>
</comment>
<dbReference type="Proteomes" id="UP000319700">
    <property type="component" value="Unassembled WGS sequence"/>
</dbReference>
<keyword evidence="2" id="KW-1185">Reference proteome</keyword>
<reference evidence="1 2" key="1">
    <citation type="journal article" date="2019" name="Environ. Microbiol.">
        <title>Species interactions and distinct microbial communities in high Arctic permafrost affected cryosols are associated with the CH4 and CO2 gas fluxes.</title>
        <authorList>
            <person name="Altshuler I."/>
            <person name="Hamel J."/>
            <person name="Turney S."/>
            <person name="Magnuson E."/>
            <person name="Levesque R."/>
            <person name="Greer C."/>
            <person name="Whyte L.G."/>
        </authorList>
    </citation>
    <scope>NUCLEOTIDE SEQUENCE [LARGE SCALE GENOMIC DNA]</scope>
    <source>
        <strain evidence="1 2">42</strain>
    </source>
</reference>
<proteinExistence type="predicted"/>
<name>A0A502EMA5_9FLAO</name>
<dbReference type="AlphaFoldDB" id="A0A502EMA5"/>
<evidence type="ECO:0000313" key="2">
    <source>
        <dbReference type="Proteomes" id="UP000319700"/>
    </source>
</evidence>
<accession>A0A502EMA5</accession>
<protein>
    <submittedName>
        <fullName evidence="1">Uncharacterized protein</fullName>
    </submittedName>
</protein>
<evidence type="ECO:0000313" key="1">
    <source>
        <dbReference type="EMBL" id="TPG38868.1"/>
    </source>
</evidence>